<organism evidence="2">
    <name type="scientific">Thermodesulforhabdus norvegica</name>
    <dbReference type="NCBI Taxonomy" id="39841"/>
    <lineage>
        <taxon>Bacteria</taxon>
        <taxon>Pseudomonadati</taxon>
        <taxon>Thermodesulfobacteriota</taxon>
        <taxon>Syntrophobacteria</taxon>
        <taxon>Syntrophobacterales</taxon>
        <taxon>Thermodesulforhabdaceae</taxon>
        <taxon>Thermodesulforhabdus</taxon>
    </lineage>
</organism>
<gene>
    <name evidence="2" type="ORF">ENG14_06375</name>
</gene>
<proteinExistence type="predicted"/>
<dbReference type="EMBL" id="DQZW01000299">
    <property type="protein sequence ID" value="HDL90512.1"/>
    <property type="molecule type" value="Genomic_DNA"/>
</dbReference>
<feature type="domain" description="PilZ" evidence="1">
    <location>
        <begin position="9"/>
        <end position="99"/>
    </location>
</feature>
<dbReference type="Pfam" id="PF07238">
    <property type="entry name" value="PilZ"/>
    <property type="match status" value="1"/>
</dbReference>
<dbReference type="SUPFAM" id="SSF141371">
    <property type="entry name" value="PilZ domain-like"/>
    <property type="match status" value="1"/>
</dbReference>
<name>A0A7C0WV88_9BACT</name>
<dbReference type="InterPro" id="IPR009875">
    <property type="entry name" value="PilZ_domain"/>
</dbReference>
<dbReference type="GO" id="GO:0035438">
    <property type="term" value="F:cyclic-di-GMP binding"/>
    <property type="evidence" value="ECO:0007669"/>
    <property type="project" value="InterPro"/>
</dbReference>
<evidence type="ECO:0000313" key="2">
    <source>
        <dbReference type="EMBL" id="HDL90512.1"/>
    </source>
</evidence>
<evidence type="ECO:0000259" key="1">
    <source>
        <dbReference type="Pfam" id="PF07238"/>
    </source>
</evidence>
<dbReference type="Proteomes" id="UP000886355">
    <property type="component" value="Unassembled WGS sequence"/>
</dbReference>
<protein>
    <recommendedName>
        <fullName evidence="1">PilZ domain-containing protein</fullName>
    </recommendedName>
</protein>
<accession>A0A7C0WV88</accession>
<comment type="caution">
    <text evidence="2">The sequence shown here is derived from an EMBL/GenBank/DDBJ whole genome shotgun (WGS) entry which is preliminary data.</text>
</comment>
<sequence>MLIKQKPCQVLLYKGEEVYVGISSNFSGEGVLIQMSDPPMLGEKVRLKLQFPDLPNPIELAGEVVWTNPFGMGDVHVQKGCAVKFEGIDPDTRSALDNLAVQYHPSGDPLRFFYT</sequence>
<reference evidence="2" key="1">
    <citation type="journal article" date="2020" name="mSystems">
        <title>Genome- and Community-Level Interaction Insights into Carbon Utilization and Element Cycling Functions of Hydrothermarchaeota in Hydrothermal Sediment.</title>
        <authorList>
            <person name="Zhou Z."/>
            <person name="Liu Y."/>
            <person name="Xu W."/>
            <person name="Pan J."/>
            <person name="Luo Z.H."/>
            <person name="Li M."/>
        </authorList>
    </citation>
    <scope>NUCLEOTIDE SEQUENCE [LARGE SCALE GENOMIC DNA]</scope>
    <source>
        <strain evidence="2">HyVt-19</strain>
    </source>
</reference>
<dbReference type="AlphaFoldDB" id="A0A7C0WV88"/>
<dbReference type="Gene3D" id="2.40.10.220">
    <property type="entry name" value="predicted glycosyltransferase like domains"/>
    <property type="match status" value="1"/>
</dbReference>